<dbReference type="Proteomes" id="UP000094256">
    <property type="component" value="Plasmid unnamed"/>
</dbReference>
<dbReference type="KEGG" id="span:AWL63_23500"/>
<name>A0A1B3ZI91_9SPHN</name>
<accession>A0A1B3ZI91</accession>
<feature type="region of interest" description="Disordered" evidence="1">
    <location>
        <begin position="1"/>
        <end position="32"/>
    </location>
</feature>
<gene>
    <name evidence="2" type="ORF">AWL63_23500</name>
</gene>
<evidence type="ECO:0000256" key="1">
    <source>
        <dbReference type="SAM" id="MobiDB-lite"/>
    </source>
</evidence>
<dbReference type="AlphaFoldDB" id="A0A1B3ZI91"/>
<protein>
    <submittedName>
        <fullName evidence="2">Uncharacterized protein</fullName>
    </submittedName>
</protein>
<keyword evidence="3" id="KW-1185">Reference proteome</keyword>
<dbReference type="OrthoDB" id="7595880at2"/>
<evidence type="ECO:0000313" key="3">
    <source>
        <dbReference type="Proteomes" id="UP000094256"/>
    </source>
</evidence>
<proteinExistence type="predicted"/>
<organism evidence="2 3">
    <name type="scientific">Sphingomonas panacis</name>
    <dbReference type="NCBI Taxonomy" id="1560345"/>
    <lineage>
        <taxon>Bacteria</taxon>
        <taxon>Pseudomonadati</taxon>
        <taxon>Pseudomonadota</taxon>
        <taxon>Alphaproteobacteria</taxon>
        <taxon>Sphingomonadales</taxon>
        <taxon>Sphingomonadaceae</taxon>
        <taxon>Sphingomonas</taxon>
    </lineage>
</organism>
<sequence>MIDLLQGPNTTTEITNRASLPSRGKTERRSEENSMWINLDVPQLEALKRILAHAEIGSAERRADTGLIRQRIAHYEGGAQRELTYIAAARDLPFARAGECEIDDDAVVSASDDGAYVMAWVWVTREEPAITGDDQGDDGPFVARII</sequence>
<reference evidence="2 3" key="1">
    <citation type="submission" date="2016-01" db="EMBL/GenBank/DDBJ databases">
        <title>Complete genome and mega plasmid sequence of Sphingomonas panacis DCY99 elicits systemic resistance in rice to Xanthomonas oryzae.</title>
        <authorList>
            <person name="Kim Y.J."/>
            <person name="Yang D.C."/>
            <person name="Sing P."/>
        </authorList>
    </citation>
    <scope>NUCLEOTIDE SEQUENCE [LARGE SCALE GENOMIC DNA]</scope>
    <source>
        <strain evidence="2 3">DCY99</strain>
        <plasmid evidence="3">Plasmid</plasmid>
    </source>
</reference>
<geneLocation type="plasmid" evidence="3"/>
<keyword evidence="2" id="KW-0614">Plasmid</keyword>
<evidence type="ECO:0000313" key="2">
    <source>
        <dbReference type="EMBL" id="AOH87141.1"/>
    </source>
</evidence>
<dbReference type="EMBL" id="CP014169">
    <property type="protein sequence ID" value="AOH87141.1"/>
    <property type="molecule type" value="Genomic_DNA"/>
</dbReference>
<feature type="compositionally biased region" description="Polar residues" evidence="1">
    <location>
        <begin position="7"/>
        <end position="19"/>
    </location>
</feature>